<dbReference type="EMBL" id="CP001129">
    <property type="protein sequence ID" value="ACG63075.1"/>
    <property type="molecule type" value="Genomic_DNA"/>
</dbReference>
<dbReference type="KEGG" id="sez:Sez_1748"/>
<dbReference type="AlphaFoldDB" id="B4U564"/>
<name>B4U564_STREM</name>
<protein>
    <submittedName>
        <fullName evidence="1">Uncharacterized protein</fullName>
    </submittedName>
</protein>
<evidence type="ECO:0000313" key="1">
    <source>
        <dbReference type="EMBL" id="ACG63075.1"/>
    </source>
</evidence>
<gene>
    <name evidence="1" type="ordered locus">Sez_1748</name>
</gene>
<evidence type="ECO:0000313" key="2">
    <source>
        <dbReference type="Proteomes" id="UP000001873"/>
    </source>
</evidence>
<reference evidence="1 2" key="1">
    <citation type="journal article" date="2008" name="PLoS ONE">
        <title>Genome sequence of a lancefield group C Streptococcus zooepidemicus strain causing epidemic nephritis: new information about an old disease.</title>
        <authorList>
            <person name="Beres S.B."/>
            <person name="Sesso R."/>
            <person name="Pinto S.W.L."/>
            <person name="Hoe N.P."/>
            <person name="Porcella S.F."/>
            <person name="Deleo F.R."/>
            <person name="Musser J.M."/>
        </authorList>
    </citation>
    <scope>NUCLEOTIDE SEQUENCE [LARGE SCALE GENOMIC DNA]</scope>
    <source>
        <strain evidence="1 2">MGCS10565</strain>
    </source>
</reference>
<proteinExistence type="predicted"/>
<sequence>MKFGFFTRRTSLFLSRAIALTSLQKIRSVPVSSYANNNTKISGGMTKAPVNC</sequence>
<organism evidence="1 2">
    <name type="scientific">Streptococcus equi subsp. zooepidemicus (strain MGCS10565)</name>
    <dbReference type="NCBI Taxonomy" id="552526"/>
    <lineage>
        <taxon>Bacteria</taxon>
        <taxon>Bacillati</taxon>
        <taxon>Bacillota</taxon>
        <taxon>Bacilli</taxon>
        <taxon>Lactobacillales</taxon>
        <taxon>Streptococcaceae</taxon>
        <taxon>Streptococcus</taxon>
    </lineage>
</organism>
<accession>B4U564</accession>
<dbReference type="HOGENOM" id="CLU_3085060_0_0_9"/>
<dbReference type="Proteomes" id="UP000001873">
    <property type="component" value="Chromosome"/>
</dbReference>